<name>A2A028_MICM2</name>
<dbReference type="eggNOG" id="COG4085">
    <property type="taxonomic scope" value="Bacteria"/>
</dbReference>
<dbReference type="OrthoDB" id="5500612at2"/>
<proteinExistence type="predicted"/>
<keyword evidence="3" id="KW-1185">Reference proteome</keyword>
<sequence length="263" mass="27462">STTVFTPSDKPFSDQELPIGNGTIIGKASSFNGTIQLLPRTEADFAGLQNGGGVDLSGNVAIAQLRNIYQCANTQVKGAFNITGVVTISPEQGNLNSKNVFIQDAAGTGIALRFKADHSLKLGEQITINCQGLALEKFNGLLQLNEIDEATHIISKGAATLPTPVTATIADIKAGKYEGQLVKIEGVEFKGTGALSGTTEITTTDCAQSLPVYTRADADFANTARPDGTGSIVGVVTITTTPQLIIRDMNDISFTGAKVCNAQ</sequence>
<dbReference type="AlphaFoldDB" id="A2A028"/>
<gene>
    <name evidence="2" type="ORF">M23134_06245</name>
</gene>
<evidence type="ECO:0000259" key="1">
    <source>
        <dbReference type="Pfam" id="PF18942"/>
    </source>
</evidence>
<dbReference type="RefSeq" id="WP_002705686.1">
    <property type="nucleotide sequence ID" value="NZ_AAWS01000088.1"/>
</dbReference>
<dbReference type="Proteomes" id="UP000004095">
    <property type="component" value="Unassembled WGS sequence"/>
</dbReference>
<feature type="domain" description="DUF5689" evidence="1">
    <location>
        <begin position="59"/>
        <end position="252"/>
    </location>
</feature>
<reference evidence="2 3" key="1">
    <citation type="submission" date="2007-01" db="EMBL/GenBank/DDBJ databases">
        <authorList>
            <person name="Haygood M."/>
            <person name="Podell S."/>
            <person name="Anderson C."/>
            <person name="Hopkinson B."/>
            <person name="Roe K."/>
            <person name="Barbeau K."/>
            <person name="Gaasterland T."/>
            <person name="Ferriera S."/>
            <person name="Johnson J."/>
            <person name="Kravitz S."/>
            <person name="Beeson K."/>
            <person name="Sutton G."/>
            <person name="Rogers Y.-H."/>
            <person name="Friedman R."/>
            <person name="Frazier M."/>
            <person name="Venter J.C."/>
        </authorList>
    </citation>
    <scope>NUCLEOTIDE SEQUENCE [LARGE SCALE GENOMIC DNA]</scope>
    <source>
        <strain evidence="2 3">ATCC 23134</strain>
    </source>
</reference>
<protein>
    <recommendedName>
        <fullName evidence="1">DUF5689 domain-containing protein</fullName>
    </recommendedName>
</protein>
<dbReference type="EMBL" id="AAWS01000088">
    <property type="protein sequence ID" value="EAY24023.1"/>
    <property type="molecule type" value="Genomic_DNA"/>
</dbReference>
<dbReference type="InterPro" id="IPR043744">
    <property type="entry name" value="DUF5689"/>
</dbReference>
<dbReference type="Pfam" id="PF18942">
    <property type="entry name" value="DUF5689"/>
    <property type="match status" value="1"/>
</dbReference>
<feature type="non-terminal residue" evidence="2">
    <location>
        <position position="1"/>
    </location>
</feature>
<organism evidence="2 3">
    <name type="scientific">Microscilla marina ATCC 23134</name>
    <dbReference type="NCBI Taxonomy" id="313606"/>
    <lineage>
        <taxon>Bacteria</taxon>
        <taxon>Pseudomonadati</taxon>
        <taxon>Bacteroidota</taxon>
        <taxon>Cytophagia</taxon>
        <taxon>Cytophagales</taxon>
        <taxon>Microscillaceae</taxon>
        <taxon>Microscilla</taxon>
    </lineage>
</organism>
<evidence type="ECO:0000313" key="3">
    <source>
        <dbReference type="Proteomes" id="UP000004095"/>
    </source>
</evidence>
<comment type="caution">
    <text evidence="2">The sequence shown here is derived from an EMBL/GenBank/DDBJ whole genome shotgun (WGS) entry which is preliminary data.</text>
</comment>
<evidence type="ECO:0000313" key="2">
    <source>
        <dbReference type="EMBL" id="EAY24023.1"/>
    </source>
</evidence>
<accession>A2A028</accession>